<protein>
    <submittedName>
        <fullName evidence="4">Glycerate kinase</fullName>
        <ecNumber evidence="4">2.7.1.31</ecNumber>
    </submittedName>
</protein>
<organism evidence="4 5">
    <name type="scientific">Coprococcus aceti</name>
    <dbReference type="NCBI Taxonomy" id="2981786"/>
    <lineage>
        <taxon>Bacteria</taxon>
        <taxon>Bacillati</taxon>
        <taxon>Bacillota</taxon>
        <taxon>Clostridia</taxon>
        <taxon>Lachnospirales</taxon>
        <taxon>Lachnospiraceae</taxon>
        <taxon>Coprococcus</taxon>
    </lineage>
</organism>
<dbReference type="NCBIfam" id="TIGR00045">
    <property type="entry name" value="glycerate kinase"/>
    <property type="match status" value="1"/>
</dbReference>
<dbReference type="Pfam" id="PF02595">
    <property type="entry name" value="Gly_kinase"/>
    <property type="match status" value="2"/>
</dbReference>
<dbReference type="PANTHER" id="PTHR21599:SF0">
    <property type="entry name" value="GLYCERATE KINASE"/>
    <property type="match status" value="1"/>
</dbReference>
<reference evidence="4 5" key="1">
    <citation type="submission" date="2024-04" db="EMBL/GenBank/DDBJ databases">
        <title>Human intestinal bacterial collection.</title>
        <authorList>
            <person name="Pauvert C."/>
            <person name="Hitch T.C.A."/>
            <person name="Clavel T."/>
        </authorList>
    </citation>
    <scope>NUCLEOTIDE SEQUENCE [LARGE SCALE GENOMIC DNA]</scope>
    <source>
        <strain evidence="4 5">CLA-AA-H181</strain>
    </source>
</reference>
<keyword evidence="5" id="KW-1185">Reference proteome</keyword>
<comment type="caution">
    <text evidence="4">The sequence shown here is derived from an EMBL/GenBank/DDBJ whole genome shotgun (WGS) entry which is preliminary data.</text>
</comment>
<dbReference type="GO" id="GO:0008887">
    <property type="term" value="F:glycerate kinase activity"/>
    <property type="evidence" value="ECO:0007669"/>
    <property type="project" value="UniProtKB-EC"/>
</dbReference>
<dbReference type="InterPro" id="IPR036129">
    <property type="entry name" value="Glycerate_kinase_sf"/>
</dbReference>
<dbReference type="InterPro" id="IPR018193">
    <property type="entry name" value="Glyc_kinase_flavodox-like_fold"/>
</dbReference>
<evidence type="ECO:0000256" key="2">
    <source>
        <dbReference type="ARBA" id="ARBA00022679"/>
    </source>
</evidence>
<sequence>MKKILVAVDSFKGSMTSLEAGNAIKKGIKSILPDTEVRVRPVADGGEGTTDALIYGRDGVSRERCYVTGPLGDRITAEYTIYNAADGRTAVMEMAAAAGLPLVPENRRDPMHTTTYGVGEMINDAVSKGCERIIIGIGGSATNDGGIGMLQALGFSCLDVNGHEVPYGAEGLGVLERIVIPEKMLVRKNSSELAVADPVDTPIVGTAAISGAGAVDESCVDDDDFASRLSRCTFSIACDVTNPLVGELGCSRVFAPQKGADAETVELMEEYMKHYADIVEESVEGLSKSAQLIDCGYEKTDVDTEPVGENETGKFDRYTLGAGAAGGLGYAFLMFLGGKLMPGIDIVLSEIGLEADVEWADTVITGEGRIDAQTMMGKTPLGVAKLAKKHGKYVIAIGGCLGDGAENCVKEGLFNECYAVNNVLGIDDSDSEQVRTAMKPENAAANLTTCAAKITELKEQMSARVCRPALLR</sequence>
<proteinExistence type="inferred from homology"/>
<evidence type="ECO:0000313" key="5">
    <source>
        <dbReference type="Proteomes" id="UP001494672"/>
    </source>
</evidence>
<evidence type="ECO:0000256" key="3">
    <source>
        <dbReference type="ARBA" id="ARBA00022777"/>
    </source>
</evidence>
<evidence type="ECO:0000313" key="4">
    <source>
        <dbReference type="EMBL" id="MEQ2592578.1"/>
    </source>
</evidence>
<dbReference type="Proteomes" id="UP001494672">
    <property type="component" value="Unassembled WGS sequence"/>
</dbReference>
<dbReference type="InterPro" id="IPR004381">
    <property type="entry name" value="Glycerate_kinase"/>
</dbReference>
<comment type="similarity">
    <text evidence="1">Belongs to the glycerate kinase type-1 family.</text>
</comment>
<dbReference type="PANTHER" id="PTHR21599">
    <property type="entry name" value="GLYCERATE KINASE"/>
    <property type="match status" value="1"/>
</dbReference>
<name>A0ABV1I8M3_9FIRM</name>
<dbReference type="Gene3D" id="3.40.50.10350">
    <property type="entry name" value="Glycerate kinase, domain 1"/>
    <property type="match status" value="2"/>
</dbReference>
<keyword evidence="2 4" id="KW-0808">Transferase</keyword>
<gene>
    <name evidence="4" type="ORF">AAAU18_06560</name>
</gene>
<dbReference type="Gene3D" id="3.90.1510.10">
    <property type="entry name" value="Glycerate kinase, domain 2"/>
    <property type="match status" value="2"/>
</dbReference>
<keyword evidence="3 4" id="KW-0418">Kinase</keyword>
<dbReference type="EMBL" id="JBBNGJ010000004">
    <property type="protein sequence ID" value="MEQ2592578.1"/>
    <property type="molecule type" value="Genomic_DNA"/>
</dbReference>
<dbReference type="InterPro" id="IPR018197">
    <property type="entry name" value="Glycerate_kinase_RE-like"/>
</dbReference>
<dbReference type="SUPFAM" id="SSF110738">
    <property type="entry name" value="Glycerate kinase I"/>
    <property type="match status" value="2"/>
</dbReference>
<evidence type="ECO:0000256" key="1">
    <source>
        <dbReference type="ARBA" id="ARBA00006284"/>
    </source>
</evidence>
<dbReference type="EC" id="2.7.1.31" evidence="4"/>
<dbReference type="RefSeq" id="WP_082423609.1">
    <property type="nucleotide sequence ID" value="NZ_JBBNGJ010000004.1"/>
</dbReference>
<accession>A0ABV1I8M3</accession>